<evidence type="ECO:0000313" key="3">
    <source>
        <dbReference type="Proteomes" id="UP000689129"/>
    </source>
</evidence>
<name>A0A8I3A1B7_VERLO</name>
<evidence type="ECO:0000313" key="2">
    <source>
        <dbReference type="EMBL" id="KAG7143485.1"/>
    </source>
</evidence>
<accession>A0A8I3A1B7</accession>
<dbReference type="EMBL" id="JAEMWZ010000005">
    <property type="protein sequence ID" value="KAG7143485.1"/>
    <property type="molecule type" value="Genomic_DNA"/>
</dbReference>
<comment type="caution">
    <text evidence="2">The sequence shown here is derived from an EMBL/GenBank/DDBJ whole genome shotgun (WGS) entry which is preliminary data.</text>
</comment>
<evidence type="ECO:0000256" key="1">
    <source>
        <dbReference type="SAM" id="MobiDB-lite"/>
    </source>
</evidence>
<reference evidence="2" key="1">
    <citation type="journal article" date="2021" name="Mol. Plant Pathol.">
        <title>A 20-kb lineage-specific genomic region tames virulence in pathogenic amphidiploid Verticillium longisporum.</title>
        <authorList>
            <person name="Harting R."/>
            <person name="Starke J."/>
            <person name="Kusch H."/>
            <person name="Poggeler S."/>
            <person name="Maurus I."/>
            <person name="Schluter R."/>
            <person name="Landesfeind M."/>
            <person name="Bulla I."/>
            <person name="Nowrousian M."/>
            <person name="de Jonge R."/>
            <person name="Stahlhut G."/>
            <person name="Hoff K.J."/>
            <person name="Asshauer K.P."/>
            <person name="Thurmer A."/>
            <person name="Stanke M."/>
            <person name="Daniel R."/>
            <person name="Morgenstern B."/>
            <person name="Thomma B.P.H.J."/>
            <person name="Kronstad J.W."/>
            <person name="Braus-Stromeyer S.A."/>
            <person name="Braus G.H."/>
        </authorList>
    </citation>
    <scope>NUCLEOTIDE SEQUENCE</scope>
    <source>
        <strain evidence="2">Vl32</strain>
    </source>
</reference>
<feature type="compositionally biased region" description="Polar residues" evidence="1">
    <location>
        <begin position="49"/>
        <end position="58"/>
    </location>
</feature>
<dbReference type="AlphaFoldDB" id="A0A8I3A1B7"/>
<proteinExistence type="predicted"/>
<protein>
    <submittedName>
        <fullName evidence="2">Uncharacterized protein</fullName>
    </submittedName>
</protein>
<organism evidence="2 3">
    <name type="scientific">Verticillium longisporum</name>
    <name type="common">Verticillium dahliae var. longisporum</name>
    <dbReference type="NCBI Taxonomy" id="100787"/>
    <lineage>
        <taxon>Eukaryota</taxon>
        <taxon>Fungi</taxon>
        <taxon>Dikarya</taxon>
        <taxon>Ascomycota</taxon>
        <taxon>Pezizomycotina</taxon>
        <taxon>Sordariomycetes</taxon>
        <taxon>Hypocreomycetidae</taxon>
        <taxon>Glomerellales</taxon>
        <taxon>Plectosphaerellaceae</taxon>
        <taxon>Verticillium</taxon>
    </lineage>
</organism>
<feature type="region of interest" description="Disordered" evidence="1">
    <location>
        <begin position="48"/>
        <end position="70"/>
    </location>
</feature>
<dbReference type="Proteomes" id="UP000689129">
    <property type="component" value="Unassembled WGS sequence"/>
</dbReference>
<gene>
    <name evidence="2" type="ORF">HYQ45_000277</name>
</gene>
<sequence length="70" mass="8008">MMRVSVARWMRVRKQRIGSRDQEGPIDCDTTRLLPDSEARQSYRAYLRTSKSSGSRLSGAQAPDHPIKFV</sequence>